<proteinExistence type="predicted"/>
<keyword evidence="3" id="KW-1185">Reference proteome</keyword>
<name>A0A5N6MGF5_9MICC</name>
<dbReference type="NCBIfam" id="TIGR00199">
    <property type="entry name" value="PncC_domain"/>
    <property type="match status" value="1"/>
</dbReference>
<dbReference type="Proteomes" id="UP000326852">
    <property type="component" value="Unassembled WGS sequence"/>
</dbReference>
<dbReference type="InterPro" id="IPR008136">
    <property type="entry name" value="CinA_C"/>
</dbReference>
<dbReference type="EMBL" id="VTFX01000005">
    <property type="protein sequence ID" value="KAD3515404.1"/>
    <property type="molecule type" value="Genomic_DNA"/>
</dbReference>
<dbReference type="InterPro" id="IPR036653">
    <property type="entry name" value="CinA-like_C"/>
</dbReference>
<evidence type="ECO:0000259" key="1">
    <source>
        <dbReference type="Pfam" id="PF02464"/>
    </source>
</evidence>
<dbReference type="Pfam" id="PF02464">
    <property type="entry name" value="CinA"/>
    <property type="match status" value="1"/>
</dbReference>
<comment type="caution">
    <text evidence="2">The sequence shown here is derived from an EMBL/GenBank/DDBJ whole genome shotgun (WGS) entry which is preliminary data.</text>
</comment>
<keyword evidence="2" id="KW-0378">Hydrolase</keyword>
<evidence type="ECO:0000313" key="2">
    <source>
        <dbReference type="EMBL" id="KAD3515404.1"/>
    </source>
</evidence>
<organism evidence="2 3">
    <name type="scientific">Arthrobacter yangruifuii</name>
    <dbReference type="NCBI Taxonomy" id="2606616"/>
    <lineage>
        <taxon>Bacteria</taxon>
        <taxon>Bacillati</taxon>
        <taxon>Actinomycetota</taxon>
        <taxon>Actinomycetes</taxon>
        <taxon>Micrococcales</taxon>
        <taxon>Micrococcaceae</taxon>
        <taxon>Arthrobacter</taxon>
    </lineage>
</organism>
<dbReference type="Gene3D" id="3.90.950.20">
    <property type="entry name" value="CinA-like"/>
    <property type="match status" value="1"/>
</dbReference>
<dbReference type="AlphaFoldDB" id="A0A5N6MGF5"/>
<protein>
    <submittedName>
        <fullName evidence="2">Nicotinamide-nucleotide amidohydrolase family protein</fullName>
    </submittedName>
</protein>
<reference evidence="2 3" key="1">
    <citation type="submission" date="2019-08" db="EMBL/GenBank/DDBJ databases">
        <title>Arthrobacter sp. nov., isolated from plateau pika and Tibetan wild ass.</title>
        <authorList>
            <person name="Ge Y."/>
        </authorList>
    </citation>
    <scope>NUCLEOTIDE SEQUENCE [LARGE SCALE GENOMIC DNA]</scope>
    <source>
        <strain evidence="2 3">785</strain>
    </source>
</reference>
<sequence length="162" mass="15993">MSRPPAAVLAEEVLAAARLAGQTIATAESLTAGMLCAELGSVPGASAVLQGAVVAYQNGVKLSVLGVSAELLAEAGSVDGRVAEQMAAGARRVLGADVGVSTTGAAGPQAHDGKPVGTVFVGIATAEGTFSREFLFSGDRTAIRTAACTQALSLLAAALKDR</sequence>
<accession>A0A5N6MGF5</accession>
<evidence type="ECO:0000313" key="3">
    <source>
        <dbReference type="Proteomes" id="UP000326852"/>
    </source>
</evidence>
<feature type="domain" description="CinA C-terminal" evidence="1">
    <location>
        <begin position="9"/>
        <end position="158"/>
    </location>
</feature>
<gene>
    <name evidence="2" type="ORF">GD627_14205</name>
</gene>
<dbReference type="SUPFAM" id="SSF142433">
    <property type="entry name" value="CinA-like"/>
    <property type="match status" value="1"/>
</dbReference>
<dbReference type="GO" id="GO:0016787">
    <property type="term" value="F:hydrolase activity"/>
    <property type="evidence" value="ECO:0007669"/>
    <property type="project" value="UniProtKB-KW"/>
</dbReference>
<dbReference type="RefSeq" id="WP_152273014.1">
    <property type="nucleotide sequence ID" value="NZ_VTFX01000005.1"/>
</dbReference>